<dbReference type="Proteomes" id="UP000324222">
    <property type="component" value="Unassembled WGS sequence"/>
</dbReference>
<dbReference type="AlphaFoldDB" id="A0A5B7G8R8"/>
<evidence type="ECO:0000313" key="2">
    <source>
        <dbReference type="EMBL" id="MPC53865.1"/>
    </source>
</evidence>
<evidence type="ECO:0000256" key="1">
    <source>
        <dbReference type="SAM" id="MobiDB-lite"/>
    </source>
</evidence>
<reference evidence="2 3" key="1">
    <citation type="submission" date="2019-05" db="EMBL/GenBank/DDBJ databases">
        <title>Another draft genome of Portunus trituberculatus and its Hox gene families provides insights of decapod evolution.</title>
        <authorList>
            <person name="Jeong J.-H."/>
            <person name="Song I."/>
            <person name="Kim S."/>
            <person name="Choi T."/>
            <person name="Kim D."/>
            <person name="Ryu S."/>
            <person name="Kim W."/>
        </authorList>
    </citation>
    <scope>NUCLEOTIDE SEQUENCE [LARGE SCALE GENOMIC DNA]</scope>
    <source>
        <tissue evidence="2">Muscle</tissue>
    </source>
</reference>
<dbReference type="EMBL" id="VSRR010011944">
    <property type="protein sequence ID" value="MPC53865.1"/>
    <property type="molecule type" value="Genomic_DNA"/>
</dbReference>
<evidence type="ECO:0000313" key="3">
    <source>
        <dbReference type="Proteomes" id="UP000324222"/>
    </source>
</evidence>
<organism evidence="2 3">
    <name type="scientific">Portunus trituberculatus</name>
    <name type="common">Swimming crab</name>
    <name type="synonym">Neptunus trituberculatus</name>
    <dbReference type="NCBI Taxonomy" id="210409"/>
    <lineage>
        <taxon>Eukaryota</taxon>
        <taxon>Metazoa</taxon>
        <taxon>Ecdysozoa</taxon>
        <taxon>Arthropoda</taxon>
        <taxon>Crustacea</taxon>
        <taxon>Multicrustacea</taxon>
        <taxon>Malacostraca</taxon>
        <taxon>Eumalacostraca</taxon>
        <taxon>Eucarida</taxon>
        <taxon>Decapoda</taxon>
        <taxon>Pleocyemata</taxon>
        <taxon>Brachyura</taxon>
        <taxon>Eubrachyura</taxon>
        <taxon>Portunoidea</taxon>
        <taxon>Portunidae</taxon>
        <taxon>Portuninae</taxon>
        <taxon>Portunus</taxon>
    </lineage>
</organism>
<feature type="compositionally biased region" description="Gly residues" evidence="1">
    <location>
        <begin position="54"/>
        <end position="77"/>
    </location>
</feature>
<comment type="caution">
    <text evidence="2">The sequence shown here is derived from an EMBL/GenBank/DDBJ whole genome shotgun (WGS) entry which is preliminary data.</text>
</comment>
<accession>A0A5B7G8R8</accession>
<gene>
    <name evidence="2" type="ORF">E2C01_047768</name>
</gene>
<sequence>MWVLLCHYNESKPDQIRSFEQRCVMREGVGGAGEGMELEMPVKGEEWEVPAKGWSGGAGEGTGVGGAGEGRGMGSAGDGEEPELVTKQDTKL</sequence>
<keyword evidence="3" id="KW-1185">Reference proteome</keyword>
<feature type="region of interest" description="Disordered" evidence="1">
    <location>
        <begin position="49"/>
        <end position="92"/>
    </location>
</feature>
<name>A0A5B7G8R8_PORTR</name>
<proteinExistence type="predicted"/>
<protein>
    <submittedName>
        <fullName evidence="2">Uncharacterized protein</fullName>
    </submittedName>
</protein>